<evidence type="ECO:0000313" key="3">
    <source>
        <dbReference type="Proteomes" id="UP001221898"/>
    </source>
</evidence>
<protein>
    <submittedName>
        <fullName evidence="2">Uncharacterized protein</fullName>
    </submittedName>
</protein>
<dbReference type="AlphaFoldDB" id="A0AAD7WJL6"/>
<dbReference type="EMBL" id="JAINUG010000084">
    <property type="protein sequence ID" value="KAJ8399223.1"/>
    <property type="molecule type" value="Genomic_DNA"/>
</dbReference>
<gene>
    <name evidence="2" type="ORF">AAFF_G00412610</name>
</gene>
<name>A0AAD7WJL6_9TELE</name>
<proteinExistence type="predicted"/>
<dbReference type="Proteomes" id="UP001221898">
    <property type="component" value="Unassembled WGS sequence"/>
</dbReference>
<organism evidence="2 3">
    <name type="scientific">Aldrovandia affinis</name>
    <dbReference type="NCBI Taxonomy" id="143900"/>
    <lineage>
        <taxon>Eukaryota</taxon>
        <taxon>Metazoa</taxon>
        <taxon>Chordata</taxon>
        <taxon>Craniata</taxon>
        <taxon>Vertebrata</taxon>
        <taxon>Euteleostomi</taxon>
        <taxon>Actinopterygii</taxon>
        <taxon>Neopterygii</taxon>
        <taxon>Teleostei</taxon>
        <taxon>Notacanthiformes</taxon>
        <taxon>Halosauridae</taxon>
        <taxon>Aldrovandia</taxon>
    </lineage>
</organism>
<evidence type="ECO:0000256" key="1">
    <source>
        <dbReference type="SAM" id="MobiDB-lite"/>
    </source>
</evidence>
<comment type="caution">
    <text evidence="2">The sequence shown here is derived from an EMBL/GenBank/DDBJ whole genome shotgun (WGS) entry which is preliminary data.</text>
</comment>
<feature type="region of interest" description="Disordered" evidence="1">
    <location>
        <begin position="119"/>
        <end position="153"/>
    </location>
</feature>
<sequence>MFIAASRSPDRVYRCLSLPPALALCPARTKFCSADYSDRRTETACESDSHRFGSRPSQLSSCLSPQQPPSFIKDTIVQSALSVFSHYRRPPKCQARRFASDGVQAQRRVWGGTLYTWNRKKTSSNGEEPLRSPGSAAVVGSNSCARAEAGGGN</sequence>
<evidence type="ECO:0000313" key="2">
    <source>
        <dbReference type="EMBL" id="KAJ8399223.1"/>
    </source>
</evidence>
<keyword evidence="3" id="KW-1185">Reference proteome</keyword>
<accession>A0AAD7WJL6</accession>
<reference evidence="2" key="1">
    <citation type="journal article" date="2023" name="Science">
        <title>Genome structures resolve the early diversification of teleost fishes.</title>
        <authorList>
            <person name="Parey E."/>
            <person name="Louis A."/>
            <person name="Montfort J."/>
            <person name="Bouchez O."/>
            <person name="Roques C."/>
            <person name="Iampietro C."/>
            <person name="Lluch J."/>
            <person name="Castinel A."/>
            <person name="Donnadieu C."/>
            <person name="Desvignes T."/>
            <person name="Floi Bucao C."/>
            <person name="Jouanno E."/>
            <person name="Wen M."/>
            <person name="Mejri S."/>
            <person name="Dirks R."/>
            <person name="Jansen H."/>
            <person name="Henkel C."/>
            <person name="Chen W.J."/>
            <person name="Zahm M."/>
            <person name="Cabau C."/>
            <person name="Klopp C."/>
            <person name="Thompson A.W."/>
            <person name="Robinson-Rechavi M."/>
            <person name="Braasch I."/>
            <person name="Lecointre G."/>
            <person name="Bobe J."/>
            <person name="Postlethwait J.H."/>
            <person name="Berthelot C."/>
            <person name="Roest Crollius H."/>
            <person name="Guiguen Y."/>
        </authorList>
    </citation>
    <scope>NUCLEOTIDE SEQUENCE</scope>
    <source>
        <strain evidence="2">NC1722</strain>
    </source>
</reference>